<evidence type="ECO:0000313" key="1">
    <source>
        <dbReference type="EMBL" id="NEL54659.1"/>
    </source>
</evidence>
<dbReference type="RefSeq" id="WP_152731071.1">
    <property type="nucleotide sequence ID" value="NZ_JAABOZ010000001.1"/>
</dbReference>
<organism evidence="1 2">
    <name type="scientific">Goekera deserti</name>
    <dbReference type="NCBI Taxonomy" id="2497753"/>
    <lineage>
        <taxon>Bacteria</taxon>
        <taxon>Bacillati</taxon>
        <taxon>Actinomycetota</taxon>
        <taxon>Actinomycetes</taxon>
        <taxon>Geodermatophilales</taxon>
        <taxon>Geodermatophilaceae</taxon>
        <taxon>Goekera</taxon>
    </lineage>
</organism>
<dbReference type="EMBL" id="JAAGWK010000015">
    <property type="protein sequence ID" value="NEL54659.1"/>
    <property type="molecule type" value="Genomic_DNA"/>
</dbReference>
<evidence type="ECO:0000313" key="2">
    <source>
        <dbReference type="Proteomes" id="UP000470470"/>
    </source>
</evidence>
<sequence length="164" mass="17918">MSDTNMTLAMPSPAIQITVDVTQWPEHLRQRLLAVARDLQAEVALPLPEDLESTGWTKELVEEALTALTASGAGVQVKAIRRAAENGGFVSRSEVYELGDYPSGRSLRGFSRPSNRIVQTMRESGKLPEDAAELLETQYDPNGKGYRPTTGFSVPPEIVKHLLG</sequence>
<name>A0A7K3WFF0_9ACTN</name>
<keyword evidence="2" id="KW-1185">Reference proteome</keyword>
<reference evidence="1 2" key="1">
    <citation type="submission" date="2020-02" db="EMBL/GenBank/DDBJ databases">
        <title>The whole genome sequence of CPCC 205119.</title>
        <authorList>
            <person name="Jiang Z."/>
        </authorList>
    </citation>
    <scope>NUCLEOTIDE SEQUENCE [LARGE SCALE GENOMIC DNA]</scope>
    <source>
        <strain evidence="1 2">CPCC 205119</strain>
    </source>
</reference>
<protein>
    <submittedName>
        <fullName evidence="1">Uncharacterized protein</fullName>
    </submittedName>
</protein>
<proteinExistence type="predicted"/>
<dbReference type="Proteomes" id="UP000470470">
    <property type="component" value="Unassembled WGS sequence"/>
</dbReference>
<gene>
    <name evidence="1" type="ORF">G1H19_11670</name>
</gene>
<dbReference type="AlphaFoldDB" id="A0A7K3WFF0"/>
<accession>A0A7K3WFF0</accession>
<comment type="caution">
    <text evidence="1">The sequence shown here is derived from an EMBL/GenBank/DDBJ whole genome shotgun (WGS) entry which is preliminary data.</text>
</comment>